<dbReference type="GO" id="GO:0000149">
    <property type="term" value="F:SNARE binding"/>
    <property type="evidence" value="ECO:0007669"/>
    <property type="project" value="TreeGrafter"/>
</dbReference>
<name>A0A2R6R4J0_ACTCC</name>
<feature type="domain" description="AP180 N-terminal homology (ANTH)" evidence="2">
    <location>
        <begin position="2"/>
        <end position="60"/>
    </location>
</feature>
<keyword evidence="4" id="KW-1185">Reference proteome</keyword>
<evidence type="ECO:0000313" key="3">
    <source>
        <dbReference type="EMBL" id="PSS20934.1"/>
    </source>
</evidence>
<evidence type="ECO:0000313" key="4">
    <source>
        <dbReference type="Proteomes" id="UP000241394"/>
    </source>
</evidence>
<dbReference type="EMBL" id="NKQK01000009">
    <property type="protein sequence ID" value="PSS20934.1"/>
    <property type="molecule type" value="Genomic_DNA"/>
</dbReference>
<dbReference type="GO" id="GO:0032050">
    <property type="term" value="F:clathrin heavy chain binding"/>
    <property type="evidence" value="ECO:0007669"/>
    <property type="project" value="TreeGrafter"/>
</dbReference>
<dbReference type="GO" id="GO:0030136">
    <property type="term" value="C:clathrin-coated vesicle"/>
    <property type="evidence" value="ECO:0007669"/>
    <property type="project" value="InterPro"/>
</dbReference>
<dbReference type="Proteomes" id="UP000241394">
    <property type="component" value="Chromosome LG9"/>
</dbReference>
<dbReference type="Gene3D" id="1.20.58.150">
    <property type="entry name" value="ANTH domain"/>
    <property type="match status" value="1"/>
</dbReference>
<dbReference type="InterPro" id="IPR014712">
    <property type="entry name" value="ANTH_dom_sf"/>
</dbReference>
<dbReference type="GO" id="GO:0005905">
    <property type="term" value="C:clathrin-coated pit"/>
    <property type="evidence" value="ECO:0007669"/>
    <property type="project" value="TreeGrafter"/>
</dbReference>
<dbReference type="Pfam" id="PF07651">
    <property type="entry name" value="ANTH"/>
    <property type="match status" value="1"/>
</dbReference>
<dbReference type="GO" id="GO:0006900">
    <property type="term" value="P:vesicle budding from membrane"/>
    <property type="evidence" value="ECO:0007669"/>
    <property type="project" value="TreeGrafter"/>
</dbReference>
<feature type="compositionally biased region" description="Basic and acidic residues" evidence="1">
    <location>
        <begin position="59"/>
        <end position="83"/>
    </location>
</feature>
<protein>
    <submittedName>
        <fullName evidence="3">Clathrin assembly protein</fullName>
    </submittedName>
</protein>
<feature type="region of interest" description="Disordered" evidence="1">
    <location>
        <begin position="59"/>
        <end position="107"/>
    </location>
</feature>
<dbReference type="OMA" id="STCATAQ"/>
<reference evidence="4" key="2">
    <citation type="journal article" date="2018" name="BMC Genomics">
        <title>A manually annotated Actinidia chinensis var. chinensis (kiwifruit) genome highlights the challenges associated with draft genomes and gene prediction in plants.</title>
        <authorList>
            <person name="Pilkington S.M."/>
            <person name="Crowhurst R."/>
            <person name="Hilario E."/>
            <person name="Nardozza S."/>
            <person name="Fraser L."/>
            <person name="Peng Y."/>
            <person name="Gunaseelan K."/>
            <person name="Simpson R."/>
            <person name="Tahir J."/>
            <person name="Deroles S.C."/>
            <person name="Templeton K."/>
            <person name="Luo Z."/>
            <person name="Davy M."/>
            <person name="Cheng C."/>
            <person name="McNeilage M."/>
            <person name="Scaglione D."/>
            <person name="Liu Y."/>
            <person name="Zhang Q."/>
            <person name="Datson P."/>
            <person name="De Silva N."/>
            <person name="Gardiner S.E."/>
            <person name="Bassett H."/>
            <person name="Chagne D."/>
            <person name="McCallum J."/>
            <person name="Dzierzon H."/>
            <person name="Deng C."/>
            <person name="Wang Y.Y."/>
            <person name="Barron L."/>
            <person name="Manako K."/>
            <person name="Bowen J."/>
            <person name="Foster T.M."/>
            <person name="Erridge Z.A."/>
            <person name="Tiffin H."/>
            <person name="Waite C.N."/>
            <person name="Davies K.M."/>
            <person name="Grierson E.P."/>
            <person name="Laing W.A."/>
            <person name="Kirk R."/>
            <person name="Chen X."/>
            <person name="Wood M."/>
            <person name="Montefiori M."/>
            <person name="Brummell D.A."/>
            <person name="Schwinn K.E."/>
            <person name="Catanach A."/>
            <person name="Fullerton C."/>
            <person name="Li D."/>
            <person name="Meiyalaghan S."/>
            <person name="Nieuwenhuizen N."/>
            <person name="Read N."/>
            <person name="Prakash R."/>
            <person name="Hunter D."/>
            <person name="Zhang H."/>
            <person name="McKenzie M."/>
            <person name="Knabel M."/>
            <person name="Harris A."/>
            <person name="Allan A.C."/>
            <person name="Gleave A."/>
            <person name="Chen A."/>
            <person name="Janssen B.J."/>
            <person name="Plunkett B."/>
            <person name="Ampomah-Dwamena C."/>
            <person name="Voogd C."/>
            <person name="Leif D."/>
            <person name="Lafferty D."/>
            <person name="Souleyre E.J.F."/>
            <person name="Varkonyi-Gasic E."/>
            <person name="Gambi F."/>
            <person name="Hanley J."/>
            <person name="Yao J.L."/>
            <person name="Cheung J."/>
            <person name="David K.M."/>
            <person name="Warren B."/>
            <person name="Marsh K."/>
            <person name="Snowden K.C."/>
            <person name="Lin-Wang K."/>
            <person name="Brian L."/>
            <person name="Martinez-Sanchez M."/>
            <person name="Wang M."/>
            <person name="Ileperuma N."/>
            <person name="Macnee N."/>
            <person name="Campin R."/>
            <person name="McAtee P."/>
            <person name="Drummond R.S.M."/>
            <person name="Espley R.V."/>
            <person name="Ireland H.S."/>
            <person name="Wu R."/>
            <person name="Atkinson R.G."/>
            <person name="Karunairetnam S."/>
            <person name="Bulley S."/>
            <person name="Chunkath S."/>
            <person name="Hanley Z."/>
            <person name="Storey R."/>
            <person name="Thrimawithana A.H."/>
            <person name="Thomson S."/>
            <person name="David C."/>
            <person name="Testolin R."/>
            <person name="Huang H."/>
            <person name="Hellens R.P."/>
            <person name="Schaffer R.J."/>
        </authorList>
    </citation>
    <scope>NUCLEOTIDE SEQUENCE [LARGE SCALE GENOMIC DNA]</scope>
    <source>
        <strain evidence="4">cv. Red5</strain>
    </source>
</reference>
<dbReference type="GO" id="GO:0048268">
    <property type="term" value="P:clathrin coat assembly"/>
    <property type="evidence" value="ECO:0007669"/>
    <property type="project" value="InterPro"/>
</dbReference>
<dbReference type="PANTHER" id="PTHR22951:SF62">
    <property type="entry name" value="ASSEMBLY PLANT-LIKE PROTEIN, PUTATIVE-RELATED"/>
    <property type="match status" value="1"/>
</dbReference>
<dbReference type="GO" id="GO:0005545">
    <property type="term" value="F:1-phosphatidylinositol binding"/>
    <property type="evidence" value="ECO:0007669"/>
    <property type="project" value="InterPro"/>
</dbReference>
<dbReference type="InterPro" id="IPR045192">
    <property type="entry name" value="AP180-like"/>
</dbReference>
<dbReference type="AlphaFoldDB" id="A0A2R6R4J0"/>
<sequence length="128" mass="13882">MEYVDCVKSFDAYVNAAKMIDELVLFYGWCKEIGVARSSEYPEVQKITDKLLGSLEGYVRERANRPKSPEKARDDSSSAVKEEAIEDMNGIKALPPPENYTPASTASTCATAQATTSACDGGLGQFEG</sequence>
<reference evidence="3 4" key="1">
    <citation type="submission" date="2017-07" db="EMBL/GenBank/DDBJ databases">
        <title>An improved, manually edited Actinidia chinensis var. chinensis (kiwifruit) genome highlights the challenges associated with draft genomes and gene prediction in plants.</title>
        <authorList>
            <person name="Pilkington S."/>
            <person name="Crowhurst R."/>
            <person name="Hilario E."/>
            <person name="Nardozza S."/>
            <person name="Fraser L."/>
            <person name="Peng Y."/>
            <person name="Gunaseelan K."/>
            <person name="Simpson R."/>
            <person name="Tahir J."/>
            <person name="Deroles S."/>
            <person name="Templeton K."/>
            <person name="Luo Z."/>
            <person name="Davy M."/>
            <person name="Cheng C."/>
            <person name="Mcneilage M."/>
            <person name="Scaglione D."/>
            <person name="Liu Y."/>
            <person name="Zhang Q."/>
            <person name="Datson P."/>
            <person name="De Silva N."/>
            <person name="Gardiner S."/>
            <person name="Bassett H."/>
            <person name="Chagne D."/>
            <person name="Mccallum J."/>
            <person name="Dzierzon H."/>
            <person name="Deng C."/>
            <person name="Wang Y.-Y."/>
            <person name="Barron N."/>
            <person name="Manako K."/>
            <person name="Bowen J."/>
            <person name="Foster T."/>
            <person name="Erridge Z."/>
            <person name="Tiffin H."/>
            <person name="Waite C."/>
            <person name="Davies K."/>
            <person name="Grierson E."/>
            <person name="Laing W."/>
            <person name="Kirk R."/>
            <person name="Chen X."/>
            <person name="Wood M."/>
            <person name="Montefiori M."/>
            <person name="Brummell D."/>
            <person name="Schwinn K."/>
            <person name="Catanach A."/>
            <person name="Fullerton C."/>
            <person name="Li D."/>
            <person name="Meiyalaghan S."/>
            <person name="Nieuwenhuizen N."/>
            <person name="Read N."/>
            <person name="Prakash R."/>
            <person name="Hunter D."/>
            <person name="Zhang H."/>
            <person name="Mckenzie M."/>
            <person name="Knabel M."/>
            <person name="Harris A."/>
            <person name="Allan A."/>
            <person name="Chen A."/>
            <person name="Janssen B."/>
            <person name="Plunkett B."/>
            <person name="Dwamena C."/>
            <person name="Voogd C."/>
            <person name="Leif D."/>
            <person name="Lafferty D."/>
            <person name="Souleyre E."/>
            <person name="Varkonyi-Gasic E."/>
            <person name="Gambi F."/>
            <person name="Hanley J."/>
            <person name="Yao J.-L."/>
            <person name="Cheung J."/>
            <person name="David K."/>
            <person name="Warren B."/>
            <person name="Marsh K."/>
            <person name="Snowden K."/>
            <person name="Lin-Wang K."/>
            <person name="Brian L."/>
            <person name="Martinez-Sanchez M."/>
            <person name="Wang M."/>
            <person name="Ileperuma N."/>
            <person name="Macnee N."/>
            <person name="Campin R."/>
            <person name="Mcatee P."/>
            <person name="Drummond R."/>
            <person name="Espley R."/>
            <person name="Ireland H."/>
            <person name="Wu R."/>
            <person name="Atkinson R."/>
            <person name="Karunairetnam S."/>
            <person name="Bulley S."/>
            <person name="Chunkath S."/>
            <person name="Hanley Z."/>
            <person name="Storey R."/>
            <person name="Thrimawithana A."/>
            <person name="Thomson S."/>
            <person name="David C."/>
            <person name="Testolin R."/>
        </authorList>
    </citation>
    <scope>NUCLEOTIDE SEQUENCE [LARGE SCALE GENOMIC DNA]</scope>
    <source>
        <strain evidence="4">cv. Red5</strain>
        <tissue evidence="3">Young leaf</tissue>
    </source>
</reference>
<comment type="caution">
    <text evidence="3">The sequence shown here is derived from an EMBL/GenBank/DDBJ whole genome shotgun (WGS) entry which is preliminary data.</text>
</comment>
<dbReference type="SUPFAM" id="SSF89009">
    <property type="entry name" value="GAT-like domain"/>
    <property type="match status" value="1"/>
</dbReference>
<gene>
    <name evidence="3" type="ORF">CEY00_Acc09973</name>
</gene>
<dbReference type="InParanoid" id="A0A2R6R4J0"/>
<evidence type="ECO:0000256" key="1">
    <source>
        <dbReference type="SAM" id="MobiDB-lite"/>
    </source>
</evidence>
<dbReference type="GO" id="GO:0072583">
    <property type="term" value="P:clathrin-dependent endocytosis"/>
    <property type="evidence" value="ECO:0007669"/>
    <property type="project" value="InterPro"/>
</dbReference>
<dbReference type="PANTHER" id="PTHR22951">
    <property type="entry name" value="CLATHRIN ASSEMBLY PROTEIN"/>
    <property type="match status" value="1"/>
</dbReference>
<dbReference type="GO" id="GO:0005546">
    <property type="term" value="F:phosphatidylinositol-4,5-bisphosphate binding"/>
    <property type="evidence" value="ECO:0007669"/>
    <property type="project" value="TreeGrafter"/>
</dbReference>
<dbReference type="OrthoDB" id="1616136at2759"/>
<accession>A0A2R6R4J0</accession>
<evidence type="ECO:0000259" key="2">
    <source>
        <dbReference type="Pfam" id="PF07651"/>
    </source>
</evidence>
<proteinExistence type="predicted"/>
<dbReference type="Gramene" id="PSS20934">
    <property type="protein sequence ID" value="PSS20934"/>
    <property type="gene ID" value="CEY00_Acc09973"/>
</dbReference>
<dbReference type="STRING" id="1590841.A0A2R6R4J0"/>
<organism evidence="3 4">
    <name type="scientific">Actinidia chinensis var. chinensis</name>
    <name type="common">Chinese soft-hair kiwi</name>
    <dbReference type="NCBI Taxonomy" id="1590841"/>
    <lineage>
        <taxon>Eukaryota</taxon>
        <taxon>Viridiplantae</taxon>
        <taxon>Streptophyta</taxon>
        <taxon>Embryophyta</taxon>
        <taxon>Tracheophyta</taxon>
        <taxon>Spermatophyta</taxon>
        <taxon>Magnoliopsida</taxon>
        <taxon>eudicotyledons</taxon>
        <taxon>Gunneridae</taxon>
        <taxon>Pentapetalae</taxon>
        <taxon>asterids</taxon>
        <taxon>Ericales</taxon>
        <taxon>Actinidiaceae</taxon>
        <taxon>Actinidia</taxon>
    </lineage>
</organism>
<dbReference type="InterPro" id="IPR011417">
    <property type="entry name" value="ANTH_dom"/>
</dbReference>